<name>A0A6A4VMW8_AMPAM</name>
<evidence type="ECO:0000313" key="14">
    <source>
        <dbReference type="EMBL" id="KAF0295485.1"/>
    </source>
</evidence>
<dbReference type="InterPro" id="IPR042541">
    <property type="entry name" value="BART_sf"/>
</dbReference>
<evidence type="ECO:0000256" key="6">
    <source>
        <dbReference type="ARBA" id="ARBA00022490"/>
    </source>
</evidence>
<organism evidence="14 15">
    <name type="scientific">Amphibalanus amphitrite</name>
    <name type="common">Striped barnacle</name>
    <name type="synonym">Balanus amphitrite</name>
    <dbReference type="NCBI Taxonomy" id="1232801"/>
    <lineage>
        <taxon>Eukaryota</taxon>
        <taxon>Metazoa</taxon>
        <taxon>Ecdysozoa</taxon>
        <taxon>Arthropoda</taxon>
        <taxon>Crustacea</taxon>
        <taxon>Multicrustacea</taxon>
        <taxon>Cirripedia</taxon>
        <taxon>Thoracica</taxon>
        <taxon>Thoracicalcarea</taxon>
        <taxon>Balanomorpha</taxon>
        <taxon>Balanoidea</taxon>
        <taxon>Balanidae</taxon>
        <taxon>Amphibalaninae</taxon>
        <taxon>Amphibalanus</taxon>
    </lineage>
</organism>
<evidence type="ECO:0000256" key="1">
    <source>
        <dbReference type="ARBA" id="ARBA00004120"/>
    </source>
</evidence>
<dbReference type="PANTHER" id="PTHR15487">
    <property type="entry name" value="ADP-RIBOSYLATION FACTOR-LIKE PROTEIN 2-BINDING PROTEIN"/>
    <property type="match status" value="1"/>
</dbReference>
<evidence type="ECO:0000256" key="11">
    <source>
        <dbReference type="ARBA" id="ARBA00023273"/>
    </source>
</evidence>
<comment type="subcellular location">
    <subcellularLocation>
        <location evidence="1 12">Cytoplasm</location>
        <location evidence="1 12">Cytoskeleton</location>
        <location evidence="1 12">Cilium basal body</location>
    </subcellularLocation>
    <subcellularLocation>
        <location evidence="3 12">Cytoplasm</location>
        <location evidence="3 12">Cytoskeleton</location>
        <location evidence="3 12">Microtubule organizing center</location>
        <location evidence="3 12">Centrosome</location>
    </subcellularLocation>
    <subcellularLocation>
        <location evidence="12">Cytoplasm</location>
    </subcellularLocation>
    <subcellularLocation>
        <location evidence="2 12">Nucleus</location>
    </subcellularLocation>
    <subcellularLocation>
        <location evidence="12">Mitochondrion intermembrane space</location>
    </subcellularLocation>
</comment>
<dbReference type="GO" id="GO:0005758">
    <property type="term" value="C:mitochondrial intermembrane space"/>
    <property type="evidence" value="ECO:0007669"/>
    <property type="project" value="UniProtKB-SubCell"/>
</dbReference>
<keyword evidence="11 12" id="KW-0966">Cell projection</keyword>
<evidence type="ECO:0000256" key="9">
    <source>
        <dbReference type="ARBA" id="ARBA00023212"/>
    </source>
</evidence>
<evidence type="ECO:0000259" key="13">
    <source>
        <dbReference type="Pfam" id="PF11527"/>
    </source>
</evidence>
<comment type="caution">
    <text evidence="14">The sequence shown here is derived from an EMBL/GenBank/DDBJ whole genome shotgun (WGS) entry which is preliminary data.</text>
</comment>
<dbReference type="GO" id="GO:0005929">
    <property type="term" value="C:cilium"/>
    <property type="evidence" value="ECO:0007669"/>
    <property type="project" value="UniProtKB-UniRule"/>
</dbReference>
<evidence type="ECO:0000256" key="3">
    <source>
        <dbReference type="ARBA" id="ARBA00004300"/>
    </source>
</evidence>
<reference evidence="14 15" key="1">
    <citation type="submission" date="2019-07" db="EMBL/GenBank/DDBJ databases">
        <title>Draft genome assembly of a fouling barnacle, Amphibalanus amphitrite (Darwin, 1854): The first reference genome for Thecostraca.</title>
        <authorList>
            <person name="Kim W."/>
        </authorList>
    </citation>
    <scope>NUCLEOTIDE SEQUENCE [LARGE SCALE GENOMIC DNA]</scope>
    <source>
        <strain evidence="14">SNU_AA5</strain>
        <tissue evidence="14">Soma without cirri and trophi</tissue>
    </source>
</reference>
<dbReference type="InterPro" id="IPR038849">
    <property type="entry name" value="ARL2BP"/>
</dbReference>
<evidence type="ECO:0000256" key="12">
    <source>
        <dbReference type="RuleBase" id="RU367099"/>
    </source>
</evidence>
<proteinExistence type="inferred from homology"/>
<dbReference type="AlphaFoldDB" id="A0A6A4VMW8"/>
<keyword evidence="9 12" id="KW-0206">Cytoskeleton</keyword>
<dbReference type="GO" id="GO:0005813">
    <property type="term" value="C:centrosome"/>
    <property type="evidence" value="ECO:0007669"/>
    <property type="project" value="UniProtKB-SubCell"/>
</dbReference>
<protein>
    <recommendedName>
        <fullName evidence="5 12">ADP-ribosylation factor-like protein 2-binding protein</fullName>
        <shortName evidence="12">ARF-like 2-binding protein</shortName>
    </recommendedName>
</protein>
<feature type="domain" description="BART" evidence="13">
    <location>
        <begin position="22"/>
        <end position="135"/>
    </location>
</feature>
<accession>A0A6A4VMW8</accession>
<gene>
    <name evidence="14" type="primary">arl2bp</name>
    <name evidence="14" type="ORF">FJT64_007041</name>
</gene>
<keyword evidence="15" id="KW-1185">Reference proteome</keyword>
<evidence type="ECO:0000256" key="8">
    <source>
        <dbReference type="ARBA" id="ARBA00023128"/>
    </source>
</evidence>
<dbReference type="EMBL" id="VIIS01001616">
    <property type="protein sequence ID" value="KAF0295485.1"/>
    <property type="molecule type" value="Genomic_DNA"/>
</dbReference>
<evidence type="ECO:0000256" key="10">
    <source>
        <dbReference type="ARBA" id="ARBA00023242"/>
    </source>
</evidence>
<evidence type="ECO:0000313" key="15">
    <source>
        <dbReference type="Proteomes" id="UP000440578"/>
    </source>
</evidence>
<comment type="function">
    <text evidence="12">Plays a role as an effector of the ADP-ribosylation factor-like protein 2, ARL2.</text>
</comment>
<keyword evidence="8 12" id="KW-0496">Mitochondrion</keyword>
<dbReference type="OrthoDB" id="302784at2759"/>
<evidence type="ECO:0000256" key="2">
    <source>
        <dbReference type="ARBA" id="ARBA00004123"/>
    </source>
</evidence>
<dbReference type="Proteomes" id="UP000440578">
    <property type="component" value="Unassembled WGS sequence"/>
</dbReference>
<dbReference type="GO" id="GO:0005634">
    <property type="term" value="C:nucleus"/>
    <property type="evidence" value="ECO:0007669"/>
    <property type="project" value="UniProtKB-SubCell"/>
</dbReference>
<dbReference type="Gene3D" id="1.20.1520.10">
    <property type="entry name" value="ADP-ribosylation factor-like 2-binding protein, domain"/>
    <property type="match status" value="1"/>
</dbReference>
<dbReference type="Pfam" id="PF11527">
    <property type="entry name" value="ARL2_Bind_BART"/>
    <property type="match status" value="1"/>
</dbReference>
<evidence type="ECO:0000256" key="7">
    <source>
        <dbReference type="ARBA" id="ARBA00023069"/>
    </source>
</evidence>
<keyword evidence="6 12" id="KW-0963">Cytoplasm</keyword>
<comment type="similarity">
    <text evidence="4 12">Belongs to the ARL2BP family.</text>
</comment>
<evidence type="ECO:0000256" key="5">
    <source>
        <dbReference type="ARBA" id="ARBA00014849"/>
    </source>
</evidence>
<keyword evidence="7 12" id="KW-0969">Cilium</keyword>
<sequence length="152" mass="17778">MELNQSADEEENIHSHSEANSFDTIIGEIEDIIMDASFRTLEREFVERHCALFDPASEENRLEWMDVFREYGRLLEGHLDSQLRQRLPSFSMDQFLTQLAERREELDGDIFDLLLSFSDFSSFKEMMLDYRRFKDGNVPCLDGIITSVQLPG</sequence>
<dbReference type="GO" id="GO:0051457">
    <property type="term" value="P:maintenance of protein location in nucleus"/>
    <property type="evidence" value="ECO:0007669"/>
    <property type="project" value="TreeGrafter"/>
</dbReference>
<evidence type="ECO:0000256" key="4">
    <source>
        <dbReference type="ARBA" id="ARBA00009880"/>
    </source>
</evidence>
<dbReference type="PANTHER" id="PTHR15487:SF4">
    <property type="entry name" value="ADP-RIBOSYLATION FACTOR-LIKE PROTEIN 2-BINDING PROTEIN"/>
    <property type="match status" value="1"/>
</dbReference>
<dbReference type="InterPro" id="IPR023379">
    <property type="entry name" value="BART_dom"/>
</dbReference>
<keyword evidence="10 12" id="KW-0539">Nucleus</keyword>